<evidence type="ECO:0000256" key="4">
    <source>
        <dbReference type="ARBA" id="ARBA00022777"/>
    </source>
</evidence>
<evidence type="ECO:0000313" key="11">
    <source>
        <dbReference type="EMBL" id="ORY81577.1"/>
    </source>
</evidence>
<organism evidence="11 12">
    <name type="scientific">Protomyces lactucae-debilis</name>
    <dbReference type="NCBI Taxonomy" id="2754530"/>
    <lineage>
        <taxon>Eukaryota</taxon>
        <taxon>Fungi</taxon>
        <taxon>Dikarya</taxon>
        <taxon>Ascomycota</taxon>
        <taxon>Taphrinomycotina</taxon>
        <taxon>Taphrinomycetes</taxon>
        <taxon>Taphrinales</taxon>
        <taxon>Protomycetaceae</taxon>
        <taxon>Protomyces</taxon>
    </lineage>
</organism>
<evidence type="ECO:0000259" key="8">
    <source>
        <dbReference type="PROSITE" id="PS50290"/>
    </source>
</evidence>
<dbReference type="Gene3D" id="1.25.40.70">
    <property type="entry name" value="Phosphatidylinositol 3-kinase, accessory domain (PIK)"/>
    <property type="match status" value="1"/>
</dbReference>
<comment type="catalytic activity">
    <reaction evidence="6">
        <text>a 1,2-diacyl-sn-glycero-3-phospho-(1D-myo-inositol) + ATP = a 1,2-diacyl-sn-glycero-3-phospho-(1D-myo-inositol-3-phosphate) + ADP + H(+)</text>
        <dbReference type="Rhea" id="RHEA:12709"/>
        <dbReference type="ChEBI" id="CHEBI:15378"/>
        <dbReference type="ChEBI" id="CHEBI:30616"/>
        <dbReference type="ChEBI" id="CHEBI:57880"/>
        <dbReference type="ChEBI" id="CHEBI:58088"/>
        <dbReference type="ChEBI" id="CHEBI:456216"/>
        <dbReference type="EC" id="2.7.1.137"/>
    </reaction>
    <physiologicalReaction direction="left-to-right" evidence="6">
        <dbReference type="Rhea" id="RHEA:12710"/>
    </physiologicalReaction>
</comment>
<dbReference type="InterPro" id="IPR035892">
    <property type="entry name" value="C2_domain_sf"/>
</dbReference>
<keyword evidence="5 7" id="KW-0067">ATP-binding</keyword>
<dbReference type="Pfam" id="PF00613">
    <property type="entry name" value="PI3Ka"/>
    <property type="match status" value="1"/>
</dbReference>
<dbReference type="EMBL" id="MCFI01000011">
    <property type="protein sequence ID" value="ORY81577.1"/>
    <property type="molecule type" value="Genomic_DNA"/>
</dbReference>
<dbReference type="GO" id="GO:0005768">
    <property type="term" value="C:endosome"/>
    <property type="evidence" value="ECO:0007669"/>
    <property type="project" value="TreeGrafter"/>
</dbReference>
<dbReference type="CDD" id="cd00896">
    <property type="entry name" value="PI3Kc_III"/>
    <property type="match status" value="1"/>
</dbReference>
<keyword evidence="4 7" id="KW-0418">Kinase</keyword>
<dbReference type="InterPro" id="IPR000403">
    <property type="entry name" value="PI3/4_kinase_cat_dom"/>
</dbReference>
<dbReference type="SUPFAM" id="SSF48371">
    <property type="entry name" value="ARM repeat"/>
    <property type="match status" value="1"/>
</dbReference>
<comment type="similarity">
    <text evidence="1">Belongs to the PI3/PI4-kinase family. Type III PI4K subfamily.</text>
</comment>
<gene>
    <name evidence="11" type="ORF">BCR37DRAFT_348161</name>
</gene>
<dbReference type="CDD" id="cd08397">
    <property type="entry name" value="C2_PI3K_class_III"/>
    <property type="match status" value="1"/>
</dbReference>
<dbReference type="STRING" id="56484.A0A1Y2FD98"/>
<evidence type="ECO:0000313" key="12">
    <source>
        <dbReference type="Proteomes" id="UP000193685"/>
    </source>
</evidence>
<dbReference type="InterPro" id="IPR057756">
    <property type="entry name" value="PI3-kinase_type3/VPS34_cat"/>
</dbReference>
<dbReference type="GO" id="GO:0005777">
    <property type="term" value="C:peroxisome"/>
    <property type="evidence" value="ECO:0007669"/>
    <property type="project" value="TreeGrafter"/>
</dbReference>
<dbReference type="GO" id="GO:0006897">
    <property type="term" value="P:endocytosis"/>
    <property type="evidence" value="ECO:0007669"/>
    <property type="project" value="TreeGrafter"/>
</dbReference>
<dbReference type="Gene3D" id="3.30.1010.10">
    <property type="entry name" value="Phosphatidylinositol 3-kinase Catalytic Subunit, Chain A, domain 4"/>
    <property type="match status" value="1"/>
</dbReference>
<dbReference type="InterPro" id="IPR011009">
    <property type="entry name" value="Kinase-like_dom_sf"/>
</dbReference>
<dbReference type="Gene3D" id="1.10.1070.11">
    <property type="entry name" value="Phosphatidylinositol 3-/4-kinase, catalytic domain"/>
    <property type="match status" value="1"/>
</dbReference>
<dbReference type="Gene3D" id="2.60.40.150">
    <property type="entry name" value="C2 domain"/>
    <property type="match status" value="1"/>
</dbReference>
<dbReference type="InterPro" id="IPR008290">
    <property type="entry name" value="PI3K_Vps34"/>
</dbReference>
<dbReference type="GO" id="GO:0048015">
    <property type="term" value="P:phosphatidylinositol-mediated signaling"/>
    <property type="evidence" value="ECO:0007669"/>
    <property type="project" value="TreeGrafter"/>
</dbReference>
<feature type="domain" description="C2 PI3K-type" evidence="10">
    <location>
        <begin position="35"/>
        <end position="185"/>
    </location>
</feature>
<evidence type="ECO:0000256" key="6">
    <source>
        <dbReference type="ARBA" id="ARBA00023985"/>
    </source>
</evidence>
<dbReference type="InterPro" id="IPR015433">
    <property type="entry name" value="PI3/4_kinase"/>
</dbReference>
<dbReference type="PANTHER" id="PTHR10048">
    <property type="entry name" value="PHOSPHATIDYLINOSITOL KINASE"/>
    <property type="match status" value="1"/>
</dbReference>
<evidence type="ECO:0000256" key="5">
    <source>
        <dbReference type="ARBA" id="ARBA00022840"/>
    </source>
</evidence>
<dbReference type="PROSITE" id="PS51547">
    <property type="entry name" value="C2_PI3K"/>
    <property type="match status" value="1"/>
</dbReference>
<dbReference type="RefSeq" id="XP_040724953.1">
    <property type="nucleotide sequence ID" value="XM_040867828.1"/>
</dbReference>
<evidence type="ECO:0000256" key="3">
    <source>
        <dbReference type="ARBA" id="ARBA00022741"/>
    </source>
</evidence>
<accession>A0A1Y2FD98</accession>
<dbReference type="CDD" id="cd00870">
    <property type="entry name" value="PI3Ka_III"/>
    <property type="match status" value="1"/>
</dbReference>
<dbReference type="SMART" id="SM00142">
    <property type="entry name" value="PI3K_C2"/>
    <property type="match status" value="1"/>
</dbReference>
<evidence type="ECO:0000256" key="2">
    <source>
        <dbReference type="ARBA" id="ARBA00022679"/>
    </source>
</evidence>
<dbReference type="InterPro" id="IPR002420">
    <property type="entry name" value="PI3K-type_C2_dom"/>
</dbReference>
<dbReference type="PANTHER" id="PTHR10048:SF7">
    <property type="entry name" value="PHOSPHATIDYLINOSITOL 3-KINASE CATALYTIC SUBUNIT TYPE 3"/>
    <property type="match status" value="1"/>
</dbReference>
<feature type="domain" description="PI3K/PI4K catalytic" evidence="8">
    <location>
        <begin position="519"/>
        <end position="798"/>
    </location>
</feature>
<keyword evidence="12" id="KW-1185">Reference proteome</keyword>
<dbReference type="SUPFAM" id="SSF49562">
    <property type="entry name" value="C2 domain (Calcium/lipid-binding domain, CaLB)"/>
    <property type="match status" value="1"/>
</dbReference>
<dbReference type="PROSITE" id="PS50290">
    <property type="entry name" value="PI3_4_KINASE_3"/>
    <property type="match status" value="1"/>
</dbReference>
<dbReference type="FunFam" id="1.10.1070.11:FF:000002">
    <property type="entry name" value="Phosphatidylinositol 3-kinase catalytic subunit type 3"/>
    <property type="match status" value="1"/>
</dbReference>
<evidence type="ECO:0000259" key="9">
    <source>
        <dbReference type="PROSITE" id="PS51545"/>
    </source>
</evidence>
<dbReference type="PROSITE" id="PS51545">
    <property type="entry name" value="PIK_HELICAL"/>
    <property type="match status" value="1"/>
</dbReference>
<dbReference type="Pfam" id="PF00454">
    <property type="entry name" value="PI3_PI4_kinase"/>
    <property type="match status" value="2"/>
</dbReference>
<dbReference type="InterPro" id="IPR018936">
    <property type="entry name" value="PI3/4_kinase_CS"/>
</dbReference>
<evidence type="ECO:0000256" key="1">
    <source>
        <dbReference type="ARBA" id="ARBA00006209"/>
    </source>
</evidence>
<proteinExistence type="inferred from homology"/>
<reference evidence="11 12" key="1">
    <citation type="submission" date="2016-07" db="EMBL/GenBank/DDBJ databases">
        <title>Pervasive Adenine N6-methylation of Active Genes in Fungi.</title>
        <authorList>
            <consortium name="DOE Joint Genome Institute"/>
            <person name="Mondo S.J."/>
            <person name="Dannebaum R.O."/>
            <person name="Kuo R.C."/>
            <person name="Labutti K."/>
            <person name="Haridas S."/>
            <person name="Kuo A."/>
            <person name="Salamov A."/>
            <person name="Ahrendt S.R."/>
            <person name="Lipzen A."/>
            <person name="Sullivan W."/>
            <person name="Andreopoulos W.B."/>
            <person name="Clum A."/>
            <person name="Lindquist E."/>
            <person name="Daum C."/>
            <person name="Ramamoorthy G.K."/>
            <person name="Gryganskyi A."/>
            <person name="Culley D."/>
            <person name="Magnuson J.K."/>
            <person name="James T.Y."/>
            <person name="O'Malley M.A."/>
            <person name="Stajich J.E."/>
            <person name="Spatafora J.W."/>
            <person name="Visel A."/>
            <person name="Grigoriev I.V."/>
        </authorList>
    </citation>
    <scope>NUCLEOTIDE SEQUENCE [LARGE SCALE GENOMIC DNA]</scope>
    <source>
        <strain evidence="11 12">12-1054</strain>
    </source>
</reference>
<dbReference type="OrthoDB" id="67688at2759"/>
<feature type="domain" description="PIK helical" evidence="9">
    <location>
        <begin position="277"/>
        <end position="451"/>
    </location>
</feature>
<keyword evidence="2 7" id="KW-0808">Transferase</keyword>
<sequence length="814" mass="92464">MEQLTFSFLPSNRIDQPLQVRFNCLELAPSSPLFSSDIFTDPSLAFIGANTKAGFEFYITVTLWADNKEVFPSVQTRYRHNKTSKVTWNQVLDFPDIKCLSRSAQLAITVWDLKGPAEKYPFASTTVAIFDDDGVLKKGRQKLLLHKGVEADPYNDSTTPSKSGKTTELDRLEELVKSHEAGDIPRVDWLDNMTFRQLEKTASAAPPSEQDYLVVEFPRFDFPVLYTSGDYSYTLKEDKPLHHNSMVMVHDPDAYNVNPVETKHRKLVRSHRNGALDRDLKPSPRIRDHLFDILLNPTSSELSNEEKDLLWKFRYYLTRLPGALPKFLRSVVWADQVETVQAVALLSRWSTITVDSALEILGPAFTNAQVREFAVSRLEKAEDGEINLYLLQLVQALRYEPEASPLSAFLVRRGQNNSSLGAQLYWYLTVESSDAHASPVFGRTLEIFLSSMDKPQYDSLDAQKQWVQDLTTMAEQIKVSKENRLKRIEKLRSWANEHASLERSIPFPLDPHLNITGFIPEACNVFKSSMFPLKLSLKTEPARDANHISVDGTCQETFDIIFKSGDDLRQDQLVIQIITLFNDLLLRENLDLKLTPYRILATSTTSGFVEFVHSASLGAILSEQGSLGAYLGGTSTRKVDEVIMDTYTRSCAGYCVITYLLGVGDRHLDNLLLTKTGHFFHADFGFILGRDPKPFAPALKLAKEMVEVMNANSPSHEPTFWYSRFKSYCFTAFSALRKNSGLILNLFALMVDANIPDIKIEPQRAVGKIMERFCLEMDEEQSLRFFEDLLIESVSALFPVFIDRVHTITQYWRS</sequence>
<evidence type="ECO:0000256" key="7">
    <source>
        <dbReference type="PIRNR" id="PIRNR000587"/>
    </source>
</evidence>
<dbReference type="AlphaFoldDB" id="A0A1Y2FD98"/>
<dbReference type="PROSITE" id="PS00916">
    <property type="entry name" value="PI3_4_KINASE_2"/>
    <property type="match status" value="1"/>
</dbReference>
<keyword evidence="3 7" id="KW-0547">Nucleotide-binding</keyword>
<dbReference type="GO" id="GO:0034272">
    <property type="term" value="C:phosphatidylinositol 3-kinase complex, class III, type II"/>
    <property type="evidence" value="ECO:0007669"/>
    <property type="project" value="TreeGrafter"/>
</dbReference>
<dbReference type="InterPro" id="IPR042236">
    <property type="entry name" value="PI3K_accessory_sf"/>
</dbReference>
<dbReference type="GO" id="GO:0005524">
    <property type="term" value="F:ATP binding"/>
    <property type="evidence" value="ECO:0007669"/>
    <property type="project" value="UniProtKB-UniRule"/>
</dbReference>
<dbReference type="GO" id="GO:0000045">
    <property type="term" value="P:autophagosome assembly"/>
    <property type="evidence" value="ECO:0007669"/>
    <property type="project" value="TreeGrafter"/>
</dbReference>
<protein>
    <recommendedName>
        <fullName evidence="7">Phosphatidylinositol 3-kinase VPS34</fullName>
        <ecNumber evidence="7">2.7.1.137</ecNumber>
    </recommendedName>
</protein>
<dbReference type="Pfam" id="PF00792">
    <property type="entry name" value="PI3K_C2"/>
    <property type="match status" value="1"/>
</dbReference>
<name>A0A1Y2FD98_PROLT</name>
<dbReference type="PIRSF" id="PIRSF000587">
    <property type="entry name" value="PI3K_Vps34"/>
    <property type="match status" value="1"/>
</dbReference>
<dbReference type="EC" id="2.7.1.137" evidence="7"/>
<dbReference type="InterPro" id="IPR016024">
    <property type="entry name" value="ARM-type_fold"/>
</dbReference>
<dbReference type="SUPFAM" id="SSF56112">
    <property type="entry name" value="Protein kinase-like (PK-like)"/>
    <property type="match status" value="1"/>
</dbReference>
<dbReference type="SMART" id="SM00146">
    <property type="entry name" value="PI3Kc"/>
    <property type="match status" value="1"/>
</dbReference>
<dbReference type="Proteomes" id="UP000193685">
    <property type="component" value="Unassembled WGS sequence"/>
</dbReference>
<dbReference type="GO" id="GO:0034271">
    <property type="term" value="C:phosphatidylinositol 3-kinase complex, class III, type I"/>
    <property type="evidence" value="ECO:0007669"/>
    <property type="project" value="TreeGrafter"/>
</dbReference>
<comment type="caution">
    <text evidence="11">The sequence shown here is derived from an EMBL/GenBank/DDBJ whole genome shotgun (WGS) entry which is preliminary data.</text>
</comment>
<dbReference type="InterPro" id="IPR036940">
    <property type="entry name" value="PI3/4_kinase_cat_sf"/>
</dbReference>
<dbReference type="InterPro" id="IPR001263">
    <property type="entry name" value="PI3K_accessory_dom"/>
</dbReference>
<dbReference type="SMART" id="SM00145">
    <property type="entry name" value="PI3Ka"/>
    <property type="match status" value="1"/>
</dbReference>
<evidence type="ECO:0000259" key="10">
    <source>
        <dbReference type="PROSITE" id="PS51547"/>
    </source>
</evidence>
<dbReference type="PROSITE" id="PS00915">
    <property type="entry name" value="PI3_4_KINASE_1"/>
    <property type="match status" value="1"/>
</dbReference>
<dbReference type="FunFam" id="3.30.1010.10:FF:000002">
    <property type="entry name" value="Phosphatidylinositol 3-kinase catalytic subunit type 3"/>
    <property type="match status" value="1"/>
</dbReference>
<dbReference type="GO" id="GO:0016303">
    <property type="term" value="F:1-phosphatidylinositol-3-kinase activity"/>
    <property type="evidence" value="ECO:0007669"/>
    <property type="project" value="UniProtKB-UniRule"/>
</dbReference>
<dbReference type="GeneID" id="63784427"/>
<dbReference type="OMA" id="LHKFAQY"/>
<dbReference type="GO" id="GO:0000407">
    <property type="term" value="C:phagophore assembly site"/>
    <property type="evidence" value="ECO:0007669"/>
    <property type="project" value="TreeGrafter"/>
</dbReference>